<organism evidence="2">
    <name type="scientific">Rhizophora mucronata</name>
    <name type="common">Asiatic mangrove</name>
    <dbReference type="NCBI Taxonomy" id="61149"/>
    <lineage>
        <taxon>Eukaryota</taxon>
        <taxon>Viridiplantae</taxon>
        <taxon>Streptophyta</taxon>
        <taxon>Embryophyta</taxon>
        <taxon>Tracheophyta</taxon>
        <taxon>Spermatophyta</taxon>
        <taxon>Magnoliopsida</taxon>
        <taxon>eudicotyledons</taxon>
        <taxon>Gunneridae</taxon>
        <taxon>Pentapetalae</taxon>
        <taxon>rosids</taxon>
        <taxon>fabids</taxon>
        <taxon>Malpighiales</taxon>
        <taxon>Rhizophoraceae</taxon>
        <taxon>Rhizophora</taxon>
    </lineage>
</organism>
<protein>
    <submittedName>
        <fullName evidence="2">Uncharacterized protein</fullName>
    </submittedName>
</protein>
<feature type="signal peptide" evidence="1">
    <location>
        <begin position="1"/>
        <end position="32"/>
    </location>
</feature>
<reference evidence="2" key="1">
    <citation type="submission" date="2018-02" db="EMBL/GenBank/DDBJ databases">
        <title>Rhizophora mucronata_Transcriptome.</title>
        <authorList>
            <person name="Meera S.P."/>
            <person name="Sreeshan A."/>
            <person name="Augustine A."/>
        </authorList>
    </citation>
    <scope>NUCLEOTIDE SEQUENCE</scope>
    <source>
        <tissue evidence="2">Leaf</tissue>
    </source>
</reference>
<sequence>MITEGGQRRSDSLVLKLQLPWFLMLLVNSGTALWPLEGGRREEANTKEDTSSCASHLSYISCKENWAMTKRYLLLSHFLLHNAQSIVLHIQRAK</sequence>
<dbReference type="AlphaFoldDB" id="A0A2P2JU48"/>
<dbReference type="EMBL" id="GGEC01016508">
    <property type="protein sequence ID" value="MBW96991.1"/>
    <property type="molecule type" value="Transcribed_RNA"/>
</dbReference>
<evidence type="ECO:0000256" key="1">
    <source>
        <dbReference type="SAM" id="SignalP"/>
    </source>
</evidence>
<proteinExistence type="predicted"/>
<keyword evidence="1" id="KW-0732">Signal</keyword>
<feature type="chain" id="PRO_5015084994" evidence="1">
    <location>
        <begin position="33"/>
        <end position="94"/>
    </location>
</feature>
<name>A0A2P2JU48_RHIMU</name>
<accession>A0A2P2JU48</accession>
<evidence type="ECO:0000313" key="2">
    <source>
        <dbReference type="EMBL" id="MBW96990.1"/>
    </source>
</evidence>
<dbReference type="EMBL" id="GGEC01016507">
    <property type="protein sequence ID" value="MBW96990.1"/>
    <property type="molecule type" value="Transcribed_RNA"/>
</dbReference>